<sequence length="121" mass="13575">MTTRRTKVIVFSFVVDAPTLDCFTSPPFRKDHIFMYYTNAPLRGSVAFSRDCECNEAGGGNAAIFSVIAKSVGLWRSSVMLITKKLDCFSPMAIAMTPFLLLKQQALRRSLMQCIDDFQGY</sequence>
<organism evidence="1 2">
    <name type="scientific">Nitrosomonas stercoris</name>
    <dbReference type="NCBI Taxonomy" id="1444684"/>
    <lineage>
        <taxon>Bacteria</taxon>
        <taxon>Pseudomonadati</taxon>
        <taxon>Pseudomonadota</taxon>
        <taxon>Betaproteobacteria</taxon>
        <taxon>Nitrosomonadales</taxon>
        <taxon>Nitrosomonadaceae</taxon>
        <taxon>Nitrosomonas</taxon>
    </lineage>
</organism>
<dbReference type="KEGG" id="nst:Nstercoris_00438"/>
<dbReference type="EMBL" id="AP019755">
    <property type="protein sequence ID" value="BBL34207.1"/>
    <property type="molecule type" value="Genomic_DNA"/>
</dbReference>
<reference evidence="1 2" key="1">
    <citation type="submission" date="2019-06" db="EMBL/GenBank/DDBJ databases">
        <title>Nitrosomonas stercoris KYUHI-S whole genome shotgun sequence.</title>
        <authorList>
            <person name="Nakagawa T."/>
            <person name="Tsuchiya Y."/>
            <person name="Takahashi R."/>
        </authorList>
    </citation>
    <scope>NUCLEOTIDE SEQUENCE [LARGE SCALE GENOMIC DNA]</scope>
    <source>
        <strain evidence="1 2">KYUHI-S</strain>
    </source>
</reference>
<dbReference type="Proteomes" id="UP000316473">
    <property type="component" value="Chromosome"/>
</dbReference>
<dbReference type="AlphaFoldDB" id="A0A4Y1YN10"/>
<name>A0A4Y1YN10_9PROT</name>
<keyword evidence="2" id="KW-1185">Reference proteome</keyword>
<gene>
    <name evidence="1" type="ORF">Nstercoris_00438</name>
</gene>
<evidence type="ECO:0000313" key="1">
    <source>
        <dbReference type="EMBL" id="BBL34207.1"/>
    </source>
</evidence>
<evidence type="ECO:0000313" key="2">
    <source>
        <dbReference type="Proteomes" id="UP000316473"/>
    </source>
</evidence>
<proteinExistence type="predicted"/>
<protein>
    <submittedName>
        <fullName evidence="1">Uncharacterized protein</fullName>
    </submittedName>
</protein>
<accession>A0A4Y1YN10</accession>